<dbReference type="GO" id="GO:0030638">
    <property type="term" value="P:polyketide metabolic process"/>
    <property type="evidence" value="ECO:0007669"/>
    <property type="project" value="InterPro"/>
</dbReference>
<dbReference type="PANTHER" id="PTHR38436:SF1">
    <property type="entry name" value="ESTER CYCLASE"/>
    <property type="match status" value="1"/>
</dbReference>
<dbReference type="OrthoDB" id="1948945at2"/>
<dbReference type="InterPro" id="IPR009959">
    <property type="entry name" value="Cyclase_SnoaL-like"/>
</dbReference>
<reference evidence="1 2" key="1">
    <citation type="submission" date="2015-04" db="EMBL/GenBank/DDBJ databases">
        <authorList>
            <person name="Syromyatnikov M.Y."/>
            <person name="Popov V.N."/>
        </authorList>
    </citation>
    <scope>NUCLEOTIDE SEQUENCE [LARGE SCALE GENOMIC DNA]</scope>
    <source>
        <strain evidence="1 2">CECT 5292</strain>
    </source>
</reference>
<dbReference type="SUPFAM" id="SSF54427">
    <property type="entry name" value="NTF2-like"/>
    <property type="match status" value="2"/>
</dbReference>
<dbReference type="InterPro" id="IPR032710">
    <property type="entry name" value="NTF2-like_dom_sf"/>
</dbReference>
<dbReference type="AlphaFoldDB" id="A0A0U1NLA2"/>
<evidence type="ECO:0000313" key="2">
    <source>
        <dbReference type="Proteomes" id="UP000048949"/>
    </source>
</evidence>
<accession>A0A0U1NLA2</accession>
<dbReference type="EMBL" id="CVQV01000006">
    <property type="protein sequence ID" value="CRK75497.1"/>
    <property type="molecule type" value="Genomic_DNA"/>
</dbReference>
<name>A0A0U1NLA2_9RHOB</name>
<dbReference type="Proteomes" id="UP000048949">
    <property type="component" value="Unassembled WGS sequence"/>
</dbReference>
<dbReference type="Gene3D" id="3.10.450.50">
    <property type="match status" value="2"/>
</dbReference>
<dbReference type="RefSeq" id="WP_053084848.1">
    <property type="nucleotide sequence ID" value="NZ_CBFHGK010000005.1"/>
</dbReference>
<organism evidence="1 2">
    <name type="scientific">Nereida ignava</name>
    <dbReference type="NCBI Taxonomy" id="282199"/>
    <lineage>
        <taxon>Bacteria</taxon>
        <taxon>Pseudomonadati</taxon>
        <taxon>Pseudomonadota</taxon>
        <taxon>Alphaproteobacteria</taxon>
        <taxon>Rhodobacterales</taxon>
        <taxon>Roseobacteraceae</taxon>
        <taxon>Nereida</taxon>
    </lineage>
</organism>
<dbReference type="Pfam" id="PF07366">
    <property type="entry name" value="SnoaL"/>
    <property type="match status" value="2"/>
</dbReference>
<keyword evidence="2" id="KW-1185">Reference proteome</keyword>
<sequence>MTVDPRNTLRNALQTLWTTGDGADVIAEDAVFSVAWPVNELVGRDAIVENFITPIRNALADVHRRDLIFIGGDNIREQGGYWCAAVTHYVGNFTKHLFGLLPSDSLVFLRAGEFYRVENGQIMEAKIIFDLPDVMHQAGCLPLPSLGTEITFPAPATQDGLCPQTEGGEASLNVVQRMLGALHVFDPVTKTSASQTGEDGTWADDMMWYGPAGIGSNYRWEGFSKDHRVPFLDAFPDRKGGNHYCRIGDANYAAVSGWPSMTMTFQGDYLGQPADGRALTLRVMDFYRVADNRIKENWVTLDYGDLFAQMGRDLIAEANALRD</sequence>
<protein>
    <submittedName>
        <fullName evidence="1">Putative ester cyclase</fullName>
    </submittedName>
</protein>
<evidence type="ECO:0000313" key="1">
    <source>
        <dbReference type="EMBL" id="CRK75497.1"/>
    </source>
</evidence>
<dbReference type="PANTHER" id="PTHR38436">
    <property type="entry name" value="POLYKETIDE CYCLASE SNOAL-LIKE DOMAIN"/>
    <property type="match status" value="1"/>
</dbReference>
<proteinExistence type="predicted"/>
<gene>
    <name evidence="1" type="ORF">NIG5292_01545</name>
</gene>
<dbReference type="STRING" id="282199.GCA_001049735_01544"/>